<dbReference type="Proteomes" id="UP000270296">
    <property type="component" value="Unassembled WGS sequence"/>
</dbReference>
<keyword evidence="1" id="KW-0812">Transmembrane</keyword>
<keyword evidence="3" id="KW-1185">Reference proteome</keyword>
<dbReference type="WBParaSite" id="SBAD_0001081001-mRNA-1">
    <property type="protein sequence ID" value="SBAD_0001081001-mRNA-1"/>
    <property type="gene ID" value="SBAD_0001081001"/>
</dbReference>
<dbReference type="EMBL" id="UZAM01014084">
    <property type="protein sequence ID" value="VDP31838.1"/>
    <property type="molecule type" value="Genomic_DNA"/>
</dbReference>
<evidence type="ECO:0000256" key="1">
    <source>
        <dbReference type="SAM" id="Phobius"/>
    </source>
</evidence>
<organism evidence="4">
    <name type="scientific">Soboliphyme baturini</name>
    <dbReference type="NCBI Taxonomy" id="241478"/>
    <lineage>
        <taxon>Eukaryota</taxon>
        <taxon>Metazoa</taxon>
        <taxon>Ecdysozoa</taxon>
        <taxon>Nematoda</taxon>
        <taxon>Enoplea</taxon>
        <taxon>Dorylaimia</taxon>
        <taxon>Dioctophymatida</taxon>
        <taxon>Dioctophymatoidea</taxon>
        <taxon>Soboliphymatidae</taxon>
        <taxon>Soboliphyme</taxon>
    </lineage>
</organism>
<gene>
    <name evidence="2" type="ORF">SBAD_LOCUS10444</name>
</gene>
<name>A0A183J3J6_9BILA</name>
<accession>A0A183J3J6</accession>
<evidence type="ECO:0000313" key="3">
    <source>
        <dbReference type="Proteomes" id="UP000270296"/>
    </source>
</evidence>
<reference evidence="2 3" key="2">
    <citation type="submission" date="2018-11" db="EMBL/GenBank/DDBJ databases">
        <authorList>
            <consortium name="Pathogen Informatics"/>
        </authorList>
    </citation>
    <scope>NUCLEOTIDE SEQUENCE [LARGE SCALE GENOMIC DNA]</scope>
</reference>
<evidence type="ECO:0000313" key="2">
    <source>
        <dbReference type="EMBL" id="VDP31838.1"/>
    </source>
</evidence>
<evidence type="ECO:0000313" key="4">
    <source>
        <dbReference type="WBParaSite" id="SBAD_0001081001-mRNA-1"/>
    </source>
</evidence>
<dbReference type="OrthoDB" id="2985014at2759"/>
<reference evidence="4" key="1">
    <citation type="submission" date="2016-06" db="UniProtKB">
        <authorList>
            <consortium name="WormBaseParasite"/>
        </authorList>
    </citation>
    <scope>IDENTIFICATION</scope>
</reference>
<dbReference type="AlphaFoldDB" id="A0A183J3J6"/>
<feature type="transmembrane region" description="Helical" evidence="1">
    <location>
        <begin position="35"/>
        <end position="61"/>
    </location>
</feature>
<keyword evidence="1" id="KW-1133">Transmembrane helix</keyword>
<keyword evidence="1" id="KW-0472">Membrane</keyword>
<sequence length="78" mass="8877">MNSYYGSALVNPSVNVDEVKKNRSGIASCYCPRRYYLAVCAFIGFCLMYTMRVNLSIAVLYMKKSRMTRVGNETVDDK</sequence>
<proteinExistence type="predicted"/>
<protein>
    <submittedName>
        <fullName evidence="4">PDR_CDR domain-containing protein</fullName>
    </submittedName>
</protein>